<dbReference type="AlphaFoldDB" id="A0A2T5HXU7"/>
<organism evidence="1 2">
    <name type="scientific">Nitrosospira multiformis</name>
    <dbReference type="NCBI Taxonomy" id="1231"/>
    <lineage>
        <taxon>Bacteria</taxon>
        <taxon>Pseudomonadati</taxon>
        <taxon>Pseudomonadota</taxon>
        <taxon>Betaproteobacteria</taxon>
        <taxon>Nitrosomonadales</taxon>
        <taxon>Nitrosomonadaceae</taxon>
        <taxon>Nitrosospira</taxon>
    </lineage>
</organism>
<dbReference type="Proteomes" id="UP000244152">
    <property type="component" value="Unassembled WGS sequence"/>
</dbReference>
<reference evidence="1 2" key="1">
    <citation type="submission" date="2018-04" db="EMBL/GenBank/DDBJ databases">
        <title>Active sludge and wastewater microbial communities from Klosterneuburg, Austria.</title>
        <authorList>
            <person name="Wagner M."/>
        </authorList>
    </citation>
    <scope>NUCLEOTIDE SEQUENCE [LARGE SCALE GENOMIC DNA]</scope>
    <source>
        <strain evidence="1 2">Nl12</strain>
    </source>
</reference>
<protein>
    <submittedName>
        <fullName evidence="1">Uncharacterized protein</fullName>
    </submittedName>
</protein>
<feature type="non-terminal residue" evidence="1">
    <location>
        <position position="88"/>
    </location>
</feature>
<name>A0A2T5HXU7_9PROT</name>
<evidence type="ECO:0000313" key="1">
    <source>
        <dbReference type="EMBL" id="PTQ76406.1"/>
    </source>
</evidence>
<comment type="caution">
    <text evidence="1">The sequence shown here is derived from an EMBL/GenBank/DDBJ whole genome shotgun (WGS) entry which is preliminary data.</text>
</comment>
<evidence type="ECO:0000313" key="2">
    <source>
        <dbReference type="Proteomes" id="UP000244152"/>
    </source>
</evidence>
<dbReference type="RefSeq" id="WP_219906699.1">
    <property type="nucleotide sequence ID" value="NZ_QAOK01000069.1"/>
</dbReference>
<sequence length="88" mass="10002">MRSNRFVFLNRPMLSLEAHLGVTASPQAPFPTDFVTLPVPASHRRFGSLPLAAEKGHTRYCNFIERCIPYMLKQRRPHAGRLGWLGVL</sequence>
<proteinExistence type="predicted"/>
<accession>A0A2T5HXU7</accession>
<dbReference type="EMBL" id="QAOK01000069">
    <property type="protein sequence ID" value="PTQ76406.1"/>
    <property type="molecule type" value="Genomic_DNA"/>
</dbReference>
<gene>
    <name evidence="1" type="ORF">C8R21_1691</name>
</gene>